<sequence>MVSHIPYYACLILFSISHLVSTLAESDNYIIHMDVSEKPKDFGSHQEWYLSTLTSALETSKLSTTNSFSTSTSKLIYSYTHVIDGFAASLSLAELEALKSSPGFVSSIKDLPVKADTTHSPDFLGLSGNSGLWPVTDYGQDVIIGVVDTGIWPESESYNDKGMSEVPSRWKGQCEFDTKFNTSFCNKKLIGARFFNKGLIAKYPKVTNTIKNSTRDTEGHGTHTSSTAAGNYVQGASYFGYATGTARGIAPKARVAMYKALWDEGLFSSDIMAAIDQAILDGVDVISLSFGIDGVPLHTDPIAIATFGALKKGVFVSTSAGNRGPLLGTLHNGIPWVLTVAAGTMDRDYNGVVTLGNGVQLLGSSLYIGKWKSSSNKIPIVFFDACDNLKALQKVGYKIVVCQDKKGSLSDQVQNAYYAKVVAAIFITNVTDLKSYITRSKTSSPTIFLNMTNGETVKDYIKTSKSNPKASLEFKKTTLGIKPSPRVSNYSSKGPSISCPFVLKPDIMAPGSLVLASWPTKFPVAKEGSSFLYSKFNLLSGTSMSCPQAAGVAALLKSAHPDWSPAAIRSAMMTTSDAFDNTLNPITDLGDDNHPASPFAIGAGHINPNKALDPGLIYDVSAQDYVNVLCGLKYTNQQIQIITKSASNNCSNKSLDLNYPSFVAFFNAKGSNSSFKSVREFHRTVTNVGEGQSTYVASVTPIKEIKVSVTPEKLVFKNKNEKQSFKLSIEGPQKLKEELAFGYLRWVDSASKRVVSGPIVATSYSSEFVS</sequence>
<keyword evidence="6 10" id="KW-0378">Hydrolase</keyword>
<proteinExistence type="inferred from homology"/>
<dbReference type="GO" id="GO:0006508">
    <property type="term" value="P:proteolysis"/>
    <property type="evidence" value="ECO:0007669"/>
    <property type="project" value="UniProtKB-KW"/>
</dbReference>
<gene>
    <name evidence="15" type="ORF">RGQ29_016087</name>
</gene>
<dbReference type="Pfam" id="PF00082">
    <property type="entry name" value="Peptidase_S8"/>
    <property type="match status" value="1"/>
</dbReference>
<evidence type="ECO:0000256" key="7">
    <source>
        <dbReference type="ARBA" id="ARBA00022825"/>
    </source>
</evidence>
<name>A0AAN7FQY9_QUERU</name>
<dbReference type="PANTHER" id="PTHR10795">
    <property type="entry name" value="PROPROTEIN CONVERTASE SUBTILISIN/KEXIN"/>
    <property type="match status" value="1"/>
</dbReference>
<dbReference type="AlphaFoldDB" id="A0AAN7FQY9"/>
<comment type="similarity">
    <text evidence="2 10">Belongs to the peptidase S8 family.</text>
</comment>
<dbReference type="CDD" id="cd04852">
    <property type="entry name" value="Peptidases_S8_3"/>
    <property type="match status" value="1"/>
</dbReference>
<dbReference type="Gene3D" id="2.60.40.2310">
    <property type="match status" value="1"/>
</dbReference>
<evidence type="ECO:0000256" key="6">
    <source>
        <dbReference type="ARBA" id="ARBA00022801"/>
    </source>
</evidence>
<keyword evidence="3" id="KW-0964">Secreted</keyword>
<keyword evidence="4 10" id="KW-0645">Protease</keyword>
<evidence type="ECO:0000256" key="2">
    <source>
        <dbReference type="ARBA" id="ARBA00011073"/>
    </source>
</evidence>
<dbReference type="Gene3D" id="3.50.30.30">
    <property type="match status" value="1"/>
</dbReference>
<comment type="caution">
    <text evidence="15">The sequence shown here is derived from an EMBL/GenBank/DDBJ whole genome shotgun (WGS) entry which is preliminary data.</text>
</comment>
<dbReference type="InterPro" id="IPR000209">
    <property type="entry name" value="Peptidase_S8/S53_dom"/>
</dbReference>
<dbReference type="Gene3D" id="3.30.70.80">
    <property type="entry name" value="Peptidase S8 propeptide/proteinase inhibitor I9"/>
    <property type="match status" value="1"/>
</dbReference>
<feature type="domain" description="Subtilisin-like protease fibronectin type-III" evidence="14">
    <location>
        <begin position="656"/>
        <end position="760"/>
    </location>
</feature>
<evidence type="ECO:0000259" key="13">
    <source>
        <dbReference type="Pfam" id="PF05922"/>
    </source>
</evidence>
<dbReference type="Pfam" id="PF05922">
    <property type="entry name" value="Inhibitor_I9"/>
    <property type="match status" value="1"/>
</dbReference>
<feature type="active site" description="Charge relay system" evidence="9 10">
    <location>
        <position position="220"/>
    </location>
</feature>
<reference evidence="15 16" key="1">
    <citation type="journal article" date="2023" name="G3 (Bethesda)">
        <title>A haplotype-resolved chromosome-scale genome for Quercus rubra L. provides insights into the genetics of adaptive traits for red oak species.</title>
        <authorList>
            <person name="Kapoor B."/>
            <person name="Jenkins J."/>
            <person name="Schmutz J."/>
            <person name="Zhebentyayeva T."/>
            <person name="Kuelheim C."/>
            <person name="Coggeshall M."/>
            <person name="Heim C."/>
            <person name="Lasky J.R."/>
            <person name="Leites L."/>
            <person name="Islam-Faridi N."/>
            <person name="Romero-Severson J."/>
            <person name="DeLeo V.L."/>
            <person name="Lucas S.M."/>
            <person name="Lazic D."/>
            <person name="Gailing O."/>
            <person name="Carlson J."/>
            <person name="Staton M."/>
        </authorList>
    </citation>
    <scope>NUCLEOTIDE SEQUENCE [LARGE SCALE GENOMIC DNA]</scope>
    <source>
        <strain evidence="15">Pseudo-F2</strain>
    </source>
</reference>
<keyword evidence="8" id="KW-0325">Glycoprotein</keyword>
<dbReference type="PROSITE" id="PS00138">
    <property type="entry name" value="SUBTILASE_SER"/>
    <property type="match status" value="1"/>
</dbReference>
<protein>
    <recommendedName>
        <fullName evidence="17">Subtilisin-like protease</fullName>
    </recommendedName>
</protein>
<dbReference type="Gene3D" id="3.40.50.200">
    <property type="entry name" value="Peptidase S8/S53 domain"/>
    <property type="match status" value="1"/>
</dbReference>
<feature type="active site" description="Charge relay system" evidence="9 10">
    <location>
        <position position="148"/>
    </location>
</feature>
<evidence type="ECO:0000313" key="16">
    <source>
        <dbReference type="Proteomes" id="UP001324115"/>
    </source>
</evidence>
<dbReference type="InterPro" id="IPR037045">
    <property type="entry name" value="S8pro/Inhibitor_I9_sf"/>
</dbReference>
<keyword evidence="7 10" id="KW-0720">Serine protease</keyword>
<dbReference type="InterPro" id="IPR045051">
    <property type="entry name" value="SBT"/>
</dbReference>
<evidence type="ECO:0000256" key="5">
    <source>
        <dbReference type="ARBA" id="ARBA00022729"/>
    </source>
</evidence>
<dbReference type="GO" id="GO:0004252">
    <property type="term" value="F:serine-type endopeptidase activity"/>
    <property type="evidence" value="ECO:0007669"/>
    <property type="project" value="UniProtKB-UniRule"/>
</dbReference>
<dbReference type="InterPro" id="IPR010259">
    <property type="entry name" value="S8pro/Inhibitor_I9"/>
</dbReference>
<dbReference type="Pfam" id="PF17766">
    <property type="entry name" value="fn3_6"/>
    <property type="match status" value="1"/>
</dbReference>
<dbReference type="EMBL" id="JAXUIC010000003">
    <property type="protein sequence ID" value="KAK4598897.1"/>
    <property type="molecule type" value="Genomic_DNA"/>
</dbReference>
<evidence type="ECO:0000259" key="14">
    <source>
        <dbReference type="Pfam" id="PF17766"/>
    </source>
</evidence>
<keyword evidence="16" id="KW-1185">Reference proteome</keyword>
<dbReference type="InterPro" id="IPR041469">
    <property type="entry name" value="Subtilisin-like_FN3"/>
</dbReference>
<evidence type="ECO:0000313" key="15">
    <source>
        <dbReference type="EMBL" id="KAK4598897.1"/>
    </source>
</evidence>
<dbReference type="InterPro" id="IPR034197">
    <property type="entry name" value="Peptidases_S8_3"/>
</dbReference>
<feature type="domain" description="Inhibitor I9" evidence="13">
    <location>
        <begin position="28"/>
        <end position="115"/>
    </location>
</feature>
<dbReference type="FunFam" id="3.40.50.200:FF:000006">
    <property type="entry name" value="Subtilisin-like protease SBT1.5"/>
    <property type="match status" value="1"/>
</dbReference>
<dbReference type="Proteomes" id="UP001324115">
    <property type="component" value="Unassembled WGS sequence"/>
</dbReference>
<feature type="domain" description="Peptidase S8/S53" evidence="12">
    <location>
        <begin position="139"/>
        <end position="587"/>
    </location>
</feature>
<evidence type="ECO:0000256" key="9">
    <source>
        <dbReference type="PIRSR" id="PIRSR615500-1"/>
    </source>
</evidence>
<keyword evidence="5 11" id="KW-0732">Signal</keyword>
<dbReference type="FunFam" id="3.30.70.80:FF:000003">
    <property type="entry name" value="Subtilisin-like protease SBT1.9"/>
    <property type="match status" value="1"/>
</dbReference>
<evidence type="ECO:0000256" key="1">
    <source>
        <dbReference type="ARBA" id="ARBA00004613"/>
    </source>
</evidence>
<feature type="chain" id="PRO_5042840941" description="Subtilisin-like protease" evidence="11">
    <location>
        <begin position="25"/>
        <end position="770"/>
    </location>
</feature>
<dbReference type="PROSITE" id="PS51892">
    <property type="entry name" value="SUBTILASE"/>
    <property type="match status" value="1"/>
</dbReference>
<organism evidence="15 16">
    <name type="scientific">Quercus rubra</name>
    <name type="common">Northern red oak</name>
    <name type="synonym">Quercus borealis</name>
    <dbReference type="NCBI Taxonomy" id="3512"/>
    <lineage>
        <taxon>Eukaryota</taxon>
        <taxon>Viridiplantae</taxon>
        <taxon>Streptophyta</taxon>
        <taxon>Embryophyta</taxon>
        <taxon>Tracheophyta</taxon>
        <taxon>Spermatophyta</taxon>
        <taxon>Magnoliopsida</taxon>
        <taxon>eudicotyledons</taxon>
        <taxon>Gunneridae</taxon>
        <taxon>Pentapetalae</taxon>
        <taxon>rosids</taxon>
        <taxon>fabids</taxon>
        <taxon>Fagales</taxon>
        <taxon>Fagaceae</taxon>
        <taxon>Quercus</taxon>
    </lineage>
</organism>
<evidence type="ECO:0000259" key="12">
    <source>
        <dbReference type="Pfam" id="PF00082"/>
    </source>
</evidence>
<evidence type="ECO:0008006" key="17">
    <source>
        <dbReference type="Google" id="ProtNLM"/>
    </source>
</evidence>
<dbReference type="InterPro" id="IPR023828">
    <property type="entry name" value="Peptidase_S8_Ser-AS"/>
</dbReference>
<accession>A0AAN7FQY9</accession>
<dbReference type="InterPro" id="IPR036852">
    <property type="entry name" value="Peptidase_S8/S53_dom_sf"/>
</dbReference>
<evidence type="ECO:0000256" key="10">
    <source>
        <dbReference type="PROSITE-ProRule" id="PRU01240"/>
    </source>
</evidence>
<dbReference type="InterPro" id="IPR015500">
    <property type="entry name" value="Peptidase_S8_subtilisin-rel"/>
</dbReference>
<evidence type="ECO:0000256" key="3">
    <source>
        <dbReference type="ARBA" id="ARBA00022525"/>
    </source>
</evidence>
<comment type="subcellular location">
    <subcellularLocation>
        <location evidence="1">Secreted</location>
    </subcellularLocation>
</comment>
<dbReference type="GO" id="GO:0005576">
    <property type="term" value="C:extracellular region"/>
    <property type="evidence" value="ECO:0007669"/>
    <property type="project" value="UniProtKB-SubCell"/>
</dbReference>
<dbReference type="PRINTS" id="PR00723">
    <property type="entry name" value="SUBTILISIN"/>
</dbReference>
<feature type="active site" description="Charge relay system" evidence="9 10">
    <location>
        <position position="543"/>
    </location>
</feature>
<dbReference type="GO" id="GO:0009609">
    <property type="term" value="P:response to symbiotic bacterium"/>
    <property type="evidence" value="ECO:0007669"/>
    <property type="project" value="UniProtKB-ARBA"/>
</dbReference>
<dbReference type="SUPFAM" id="SSF52743">
    <property type="entry name" value="Subtilisin-like"/>
    <property type="match status" value="1"/>
</dbReference>
<evidence type="ECO:0000256" key="4">
    <source>
        <dbReference type="ARBA" id="ARBA00022670"/>
    </source>
</evidence>
<evidence type="ECO:0000256" key="11">
    <source>
        <dbReference type="SAM" id="SignalP"/>
    </source>
</evidence>
<evidence type="ECO:0000256" key="8">
    <source>
        <dbReference type="ARBA" id="ARBA00023180"/>
    </source>
</evidence>
<feature type="signal peptide" evidence="11">
    <location>
        <begin position="1"/>
        <end position="24"/>
    </location>
</feature>
<dbReference type="CDD" id="cd02120">
    <property type="entry name" value="PA_subtilisin_like"/>
    <property type="match status" value="1"/>
</dbReference>